<evidence type="ECO:0000313" key="5">
    <source>
        <dbReference type="EMBL" id="MDQ0362748.1"/>
    </source>
</evidence>
<dbReference type="Proteomes" id="UP001230220">
    <property type="component" value="Unassembled WGS sequence"/>
</dbReference>
<sequence length="245" mass="27549">MNIVDRWNKICELIAGRDYVTVEELVEKTNSSPATIRRDLKSMEEEGLLSRFRGGAKPIQKTYVSAFSIDKRLSERQDIKQKICQRAAAMINDGDYIYIDTSSTTFFLIDYVTAKNIVVVTNSVMLLPKLLKKKIETYVINGNIDFESGSIIGEETIEKVKAMNFNKIFIGTYGIDADSGFTTYGTAEGELKKQLLTQSKQNFVLADSKKFGIQAFYTFGNLDAATIITDDCPEEFNHLGNIIKI</sequence>
<gene>
    <name evidence="5" type="ORF">J2S15_003502</name>
</gene>
<keyword evidence="6" id="KW-1185">Reference proteome</keyword>
<feature type="domain" description="HTH deoR-type" evidence="4">
    <location>
        <begin position="3"/>
        <end position="58"/>
    </location>
</feature>
<name>A0ABU0E767_9FIRM</name>
<dbReference type="Pfam" id="PF08220">
    <property type="entry name" value="HTH_DeoR"/>
    <property type="match status" value="1"/>
</dbReference>
<reference evidence="5 6" key="1">
    <citation type="submission" date="2023-07" db="EMBL/GenBank/DDBJ databases">
        <title>Genomic Encyclopedia of Type Strains, Phase IV (KMG-IV): sequencing the most valuable type-strain genomes for metagenomic binning, comparative biology and taxonomic classification.</title>
        <authorList>
            <person name="Goeker M."/>
        </authorList>
    </citation>
    <scope>NUCLEOTIDE SEQUENCE [LARGE SCALE GENOMIC DNA]</scope>
    <source>
        <strain evidence="5 6">DSM 16784</strain>
    </source>
</reference>
<comment type="caution">
    <text evidence="5">The sequence shown here is derived from an EMBL/GenBank/DDBJ whole genome shotgun (WGS) entry which is preliminary data.</text>
</comment>
<evidence type="ECO:0000256" key="2">
    <source>
        <dbReference type="ARBA" id="ARBA00023125"/>
    </source>
</evidence>
<dbReference type="InterPro" id="IPR014036">
    <property type="entry name" value="DeoR-like_C"/>
</dbReference>
<keyword evidence="3" id="KW-0804">Transcription</keyword>
<dbReference type="PROSITE" id="PS00894">
    <property type="entry name" value="HTH_DEOR_1"/>
    <property type="match status" value="1"/>
</dbReference>
<organism evidence="5 6">
    <name type="scientific">Breznakia pachnodae</name>
    <dbReference type="NCBI Taxonomy" id="265178"/>
    <lineage>
        <taxon>Bacteria</taxon>
        <taxon>Bacillati</taxon>
        <taxon>Bacillota</taxon>
        <taxon>Erysipelotrichia</taxon>
        <taxon>Erysipelotrichales</taxon>
        <taxon>Erysipelotrichaceae</taxon>
        <taxon>Breznakia</taxon>
    </lineage>
</organism>
<keyword evidence="1" id="KW-0805">Transcription regulation</keyword>
<dbReference type="PROSITE" id="PS51000">
    <property type="entry name" value="HTH_DEOR_2"/>
    <property type="match status" value="1"/>
</dbReference>
<dbReference type="EMBL" id="JAUSUR010000007">
    <property type="protein sequence ID" value="MDQ0362748.1"/>
    <property type="molecule type" value="Genomic_DNA"/>
</dbReference>
<dbReference type="InterPro" id="IPR011991">
    <property type="entry name" value="ArsR-like_HTH"/>
</dbReference>
<dbReference type="CDD" id="cd00090">
    <property type="entry name" value="HTH_ARSR"/>
    <property type="match status" value="1"/>
</dbReference>
<dbReference type="InterPro" id="IPR050313">
    <property type="entry name" value="Carb_Metab_HTH_regulators"/>
</dbReference>
<dbReference type="SUPFAM" id="SSF46785">
    <property type="entry name" value="Winged helix' DNA-binding domain"/>
    <property type="match status" value="1"/>
</dbReference>
<dbReference type="InterPro" id="IPR036390">
    <property type="entry name" value="WH_DNA-bd_sf"/>
</dbReference>
<proteinExistence type="predicted"/>
<evidence type="ECO:0000256" key="1">
    <source>
        <dbReference type="ARBA" id="ARBA00023015"/>
    </source>
</evidence>
<dbReference type="Gene3D" id="3.40.50.1360">
    <property type="match status" value="1"/>
</dbReference>
<dbReference type="InterPro" id="IPR001034">
    <property type="entry name" value="DeoR_HTH"/>
</dbReference>
<dbReference type="PRINTS" id="PR00037">
    <property type="entry name" value="HTHLACR"/>
</dbReference>
<dbReference type="InterPro" id="IPR037171">
    <property type="entry name" value="NagB/RpiA_transferase-like"/>
</dbReference>
<protein>
    <submittedName>
        <fullName evidence="5">DeoR family fructose operon transcriptional repressor</fullName>
    </submittedName>
</protein>
<dbReference type="InterPro" id="IPR036388">
    <property type="entry name" value="WH-like_DNA-bd_sf"/>
</dbReference>
<evidence type="ECO:0000256" key="3">
    <source>
        <dbReference type="ARBA" id="ARBA00023163"/>
    </source>
</evidence>
<dbReference type="PANTHER" id="PTHR30363:SF56">
    <property type="entry name" value="TRANSCRIPTIONAL REGULATOR, DEOR FAMILY"/>
    <property type="match status" value="1"/>
</dbReference>
<dbReference type="SUPFAM" id="SSF100950">
    <property type="entry name" value="NagB/RpiA/CoA transferase-like"/>
    <property type="match status" value="1"/>
</dbReference>
<dbReference type="RefSeq" id="WP_307410706.1">
    <property type="nucleotide sequence ID" value="NZ_JAUSUR010000007.1"/>
</dbReference>
<dbReference type="Pfam" id="PF00455">
    <property type="entry name" value="DeoRC"/>
    <property type="match status" value="1"/>
</dbReference>
<dbReference type="InterPro" id="IPR018356">
    <property type="entry name" value="Tscrpt_reg_HTH_DeoR_CS"/>
</dbReference>
<dbReference type="SMART" id="SM01134">
    <property type="entry name" value="DeoRC"/>
    <property type="match status" value="1"/>
</dbReference>
<accession>A0ABU0E767</accession>
<dbReference type="Gene3D" id="1.10.10.10">
    <property type="entry name" value="Winged helix-like DNA-binding domain superfamily/Winged helix DNA-binding domain"/>
    <property type="match status" value="1"/>
</dbReference>
<dbReference type="PANTHER" id="PTHR30363">
    <property type="entry name" value="HTH-TYPE TRANSCRIPTIONAL REGULATOR SRLR-RELATED"/>
    <property type="match status" value="1"/>
</dbReference>
<evidence type="ECO:0000313" key="6">
    <source>
        <dbReference type="Proteomes" id="UP001230220"/>
    </source>
</evidence>
<keyword evidence="2" id="KW-0238">DNA-binding</keyword>
<dbReference type="SMART" id="SM00420">
    <property type="entry name" value="HTH_DEOR"/>
    <property type="match status" value="1"/>
</dbReference>
<evidence type="ECO:0000259" key="4">
    <source>
        <dbReference type="PROSITE" id="PS51000"/>
    </source>
</evidence>